<comment type="caution">
    <text evidence="1">The sequence shown here is derived from an EMBL/GenBank/DDBJ whole genome shotgun (WGS) entry which is preliminary data.</text>
</comment>
<evidence type="ECO:0000313" key="1">
    <source>
        <dbReference type="EMBL" id="MDA2814302.1"/>
    </source>
</evidence>
<protein>
    <submittedName>
        <fullName evidence="1">Uncharacterized protein</fullName>
    </submittedName>
</protein>
<dbReference type="Proteomes" id="UP001527866">
    <property type="component" value="Unassembled WGS sequence"/>
</dbReference>
<proteinExistence type="predicted"/>
<accession>A0ABT4UDA9</accession>
<evidence type="ECO:0000313" key="2">
    <source>
        <dbReference type="Proteomes" id="UP001527866"/>
    </source>
</evidence>
<gene>
    <name evidence="1" type="ORF">O4J56_26885</name>
</gene>
<name>A0ABT4UDA9_9ACTN</name>
<organism evidence="1 2">
    <name type="scientific">Nocardiopsis endophytica</name>
    <dbReference type="NCBI Taxonomy" id="3018445"/>
    <lineage>
        <taxon>Bacteria</taxon>
        <taxon>Bacillati</taxon>
        <taxon>Actinomycetota</taxon>
        <taxon>Actinomycetes</taxon>
        <taxon>Streptosporangiales</taxon>
        <taxon>Nocardiopsidaceae</taxon>
        <taxon>Nocardiopsis</taxon>
    </lineage>
</organism>
<dbReference type="RefSeq" id="WP_270689655.1">
    <property type="nucleotide sequence ID" value="NZ_JAQFWQ010000113.1"/>
</dbReference>
<dbReference type="EMBL" id="JAQFWQ010000113">
    <property type="protein sequence ID" value="MDA2814302.1"/>
    <property type="molecule type" value="Genomic_DNA"/>
</dbReference>
<reference evidence="1 2" key="1">
    <citation type="submission" date="2023-01" db="EMBL/GenBank/DDBJ databases">
        <title>Draft genome sequence of Nocardiopsis sp. RSe5-2 isolated from halophytes.</title>
        <authorList>
            <person name="Duangmal K."/>
            <person name="Chantavorakit T."/>
        </authorList>
    </citation>
    <scope>NUCLEOTIDE SEQUENCE [LARGE SCALE GENOMIC DNA]</scope>
    <source>
        <strain evidence="1 2">RSe5-2</strain>
    </source>
</reference>
<sequence length="100" mass="11764">MSGMERAQGWEWPEEEYRACLEGERRAYAWVMRAYGGRSEEEARAAALEWYPYEPPGTPYRGLVFHDEAWHWAMLELKGGAYWREHPELAAPPAEYRAIE</sequence>
<keyword evidence="2" id="KW-1185">Reference proteome</keyword>